<dbReference type="Proteomes" id="UP000002300">
    <property type="component" value="Chromosome"/>
</dbReference>
<dbReference type="EMBL" id="CP000764">
    <property type="protein sequence ID" value="ABS20748.1"/>
    <property type="molecule type" value="Genomic_DNA"/>
</dbReference>
<organism evidence="2 3">
    <name type="scientific">Bacillus cytotoxicus (strain DSM 22905 / CIP 110041 / 391-98 / NVH 391-98)</name>
    <dbReference type="NCBI Taxonomy" id="315749"/>
    <lineage>
        <taxon>Bacteria</taxon>
        <taxon>Bacillati</taxon>
        <taxon>Bacillota</taxon>
        <taxon>Bacilli</taxon>
        <taxon>Bacillales</taxon>
        <taxon>Bacillaceae</taxon>
        <taxon>Bacillus</taxon>
        <taxon>Bacillus cereus group</taxon>
    </lineage>
</organism>
<evidence type="ECO:0000256" key="1">
    <source>
        <dbReference type="SAM" id="Phobius"/>
    </source>
</evidence>
<reference evidence="2 3" key="1">
    <citation type="journal article" date="2008" name="Chem. Biol. Interact.">
        <title>Extending the Bacillus cereus group genomics to putative food-borne pathogens of different toxicity.</title>
        <authorList>
            <person name="Lapidus A."/>
            <person name="Goltsman E."/>
            <person name="Auger S."/>
            <person name="Galleron N."/>
            <person name="Segurens B."/>
            <person name="Dossat C."/>
            <person name="Land M.L."/>
            <person name="Broussolle V."/>
            <person name="Brillard J."/>
            <person name="Guinebretiere M.H."/>
            <person name="Sanchis V."/>
            <person name="Nguen-The C."/>
            <person name="Lereclus D."/>
            <person name="Richardson P."/>
            <person name="Wincker P."/>
            <person name="Weissenbach J."/>
            <person name="Ehrlich S.D."/>
            <person name="Sorokin A."/>
        </authorList>
    </citation>
    <scope>NUCLEOTIDE SEQUENCE [LARGE SCALE GENOMIC DNA]</scope>
    <source>
        <strain evidence="3">DSM 22905 / CIP 110041 / 391-98 / NVH 391-98</strain>
    </source>
</reference>
<keyword evidence="3" id="KW-1185">Reference proteome</keyword>
<sequence length="36" mass="4441">MKLFNPIKLVGISFIINHWLFILYVYKKATRREEQM</sequence>
<feature type="transmembrane region" description="Helical" evidence="1">
    <location>
        <begin position="6"/>
        <end position="26"/>
    </location>
</feature>
<dbReference type="AlphaFoldDB" id="A7GKU0"/>
<dbReference type="KEGG" id="bcy:Bcer98_0392"/>
<evidence type="ECO:0000313" key="2">
    <source>
        <dbReference type="EMBL" id="ABS20748.1"/>
    </source>
</evidence>
<accession>A7GKU0</accession>
<name>A7GKU0_BACCN</name>
<evidence type="ECO:0000313" key="3">
    <source>
        <dbReference type="Proteomes" id="UP000002300"/>
    </source>
</evidence>
<dbReference type="HOGENOM" id="CLU_3354442_0_0_9"/>
<keyword evidence="1" id="KW-1133">Transmembrane helix</keyword>
<proteinExistence type="predicted"/>
<keyword evidence="1" id="KW-0812">Transmembrane</keyword>
<dbReference type="STRING" id="315749.Bcer98_0392"/>
<gene>
    <name evidence="2" type="ordered locus">Bcer98_0392</name>
</gene>
<protein>
    <submittedName>
        <fullName evidence="2">Uncharacterized protein</fullName>
    </submittedName>
</protein>
<keyword evidence="1" id="KW-0472">Membrane</keyword>